<evidence type="ECO:0000313" key="2">
    <source>
        <dbReference type="Proteomes" id="UP000003571"/>
    </source>
</evidence>
<evidence type="ECO:0000313" key="1">
    <source>
        <dbReference type="EMBL" id="EIC01314.1"/>
    </source>
</evidence>
<reference evidence="1 2" key="1">
    <citation type="submission" date="2011-09" db="EMBL/GenBank/DDBJ databases">
        <title>The draft genome of Treponema saccharophilum DSM 2985.</title>
        <authorList>
            <consortium name="US DOE Joint Genome Institute (JGI-PGF)"/>
            <person name="Lucas S."/>
            <person name="Copeland A."/>
            <person name="Lapidus A."/>
            <person name="Glavina del Rio T."/>
            <person name="Dalin E."/>
            <person name="Tice H."/>
            <person name="Bruce D."/>
            <person name="Goodwin L."/>
            <person name="Pitluck S."/>
            <person name="Peters L."/>
            <person name="Kyrpides N."/>
            <person name="Mavromatis K."/>
            <person name="Ivanova N."/>
            <person name="Markowitz V."/>
            <person name="Cheng J.-F."/>
            <person name="Hugenholtz P."/>
            <person name="Woyke T."/>
            <person name="Wu D."/>
            <person name="Gronow S."/>
            <person name="Wellnitz S."/>
            <person name="Brambilla E."/>
            <person name="Klenk H.-P."/>
            <person name="Eisen J.A."/>
        </authorList>
    </citation>
    <scope>NUCLEOTIDE SEQUENCE [LARGE SCALE GENOMIC DNA]</scope>
    <source>
        <strain evidence="1 2">DSM 2985</strain>
    </source>
</reference>
<name>H7EMM9_9SPIR</name>
<dbReference type="EMBL" id="AGRW01000051">
    <property type="protein sequence ID" value="EIC01314.1"/>
    <property type="molecule type" value="Genomic_DNA"/>
</dbReference>
<organism evidence="1 2">
    <name type="scientific">Treponema saccharophilum DSM 2985</name>
    <dbReference type="NCBI Taxonomy" id="907348"/>
    <lineage>
        <taxon>Bacteria</taxon>
        <taxon>Pseudomonadati</taxon>
        <taxon>Spirochaetota</taxon>
        <taxon>Spirochaetia</taxon>
        <taxon>Spirochaetales</taxon>
        <taxon>Treponemataceae</taxon>
        <taxon>Treponema</taxon>
    </lineage>
</organism>
<dbReference type="InterPro" id="IPR011042">
    <property type="entry name" value="6-blade_b-propeller_TolB-like"/>
</dbReference>
<dbReference type="STRING" id="907348.TresaDRAFT_0451"/>
<proteinExistence type="predicted"/>
<protein>
    <submittedName>
        <fullName evidence="1">Uncharacterized protein</fullName>
    </submittedName>
</protein>
<dbReference type="SUPFAM" id="SSF69304">
    <property type="entry name" value="Tricorn protease N-terminal domain"/>
    <property type="match status" value="1"/>
</dbReference>
<comment type="caution">
    <text evidence="1">The sequence shown here is derived from an EMBL/GenBank/DDBJ whole genome shotgun (WGS) entry which is preliminary data.</text>
</comment>
<dbReference type="Gene3D" id="2.120.10.30">
    <property type="entry name" value="TolB, C-terminal domain"/>
    <property type="match status" value="1"/>
</dbReference>
<dbReference type="Proteomes" id="UP000003571">
    <property type="component" value="Unassembled WGS sequence"/>
</dbReference>
<sequence length="924" mass="99088">MWAFCGNARIEPMKRLFLAFLLFFAFFPFFSFGGAFSGEGSLRVIKTEWFDVIYSDKSEESARKIASVADSFYREITERLGTDMYQRFPVSVTPAVESMNAFFTVAPYNSIVVYDTSPSEVLDMHEDTIEAVFYHELTHAVTLNMKSPFMRGMSRLSDSFNLAGVSLTSFWFEGAAVSMEGRGTSGGRMNDPFTTQLVTAAKMRAEAKVAGFPSWRDVTGARDTVPGGNDAYVFGAAFATYLQETYGMELYGKFWENAGTSCTLSFCAGVFETTYGIGLSEAWRGFYEWIPVPESFAGGGGCLPRDKKRNRRYIRTMDVFAGGKSPSIAFYDSQSQAVFIVDAASSKTRRLLSLSDVQSIRFSPDGKKLAVTRLVSRSNVKSESGVIDIAGRSYKTISKSDSFFASFAPDGSFVTSGASSLKNGAVSLCPPVPAGEGRSARVVKDGLSWSIVVDGDGESRSFDMGGRIIHNLHYCGSFGGTDYLSFSWAELGRGFSTLSRAGIVSLSGGGGRVFLQKADWKAGILDCALISLGGGKMSFSCVVENFESHPLVTAEMDESGFEEFAFADDGGDDEHTVAAGDAGEGEARLDAGKYSPLPFYLKGSVFPFGTAEIYSREMDVVDTGVLGATFVSSNPWLGNMVSVSAGFSLVYGVGAFSASWSGGNDAVSMKLGGTCAVDSGGFYQATAAGGVSAVLCRFDCSSVVSGIDARFFRGTDDSDDSGSVEGTRAESKAYLSFSSIRRVCPGFRMYGGIAFQPFLLFEHSESVPEKDGGVSRFFNAGATVGARIPLFFPVTMSATLFPSSSRLASWSASLTLLSLEIQKGIPALSVFVHRFVVDASYAGKVAYEHGDSFDVARVREIAEDCSLSDVKDEVSVSASFSVSPNTGYFATSGSFSLGGAFVYRPHPGKGGRRIAGRVFASANF</sequence>
<dbReference type="AlphaFoldDB" id="H7EMM9"/>
<accession>H7EMM9</accession>
<gene>
    <name evidence="1" type="ORF">TresaDRAFT_0451</name>
</gene>
<dbReference type="eggNOG" id="COG0823">
    <property type="taxonomic scope" value="Bacteria"/>
</dbReference>
<dbReference type="PATRIC" id="fig|907348.3.peg.2202"/>
<keyword evidence="2" id="KW-1185">Reference proteome</keyword>